<dbReference type="Gene3D" id="3.30.70.2450">
    <property type="match status" value="1"/>
</dbReference>
<sequence length="488" mass="53116">MAEVLDVAVVGGGPTGLWLACELALAGVRVELFERRAEAVRESRALTLHPRSLEVLALRGLEGRFLERGRPLPTGHFAMLDTRLDFSVLDTRFPYTLFLPQAVTEALLEERARELGVAVRRGHTVEALRQDGEGVDMEGATDAGTFRIRARYVVGADGARSAVRRLAGIPFPGTDVTRTAVLGDVTLGAPPVQPALGISNERGGVMVVPMAPGVHRIVVSDPLREKAPVREPVTLEELRESTLRIAGSDFGMREPRWLSRFGNETRLAERYREGRVLLAGDAAHIHFPAGGQGLNVGLQDAMNLGWKLAAVVRDGAPEALLDSYSRERRPVGEALIHNTLAQTALMGATRETLALRTLMSDLIREPKLNRQLADNIGALDVGYAPLDVPAPEVRSPLLSEWCGRRLSDVEFQQRDGVDVRLYSALHPGRWLLLGLGEDDSRPLPRWEPGWPSQVTTLRAGGRVGRGNLEGVGGMLVRPDGHVGWAWAA</sequence>
<dbReference type="PANTHER" id="PTHR43004:SF19">
    <property type="entry name" value="BINDING MONOOXYGENASE, PUTATIVE (JCVI)-RELATED"/>
    <property type="match status" value="1"/>
</dbReference>
<dbReference type="GO" id="GO:0071949">
    <property type="term" value="F:FAD binding"/>
    <property type="evidence" value="ECO:0007669"/>
    <property type="project" value="InterPro"/>
</dbReference>
<dbReference type="InterPro" id="IPR002938">
    <property type="entry name" value="FAD-bd"/>
</dbReference>
<dbReference type="OrthoDB" id="5482506at2"/>
<name>A0A3A8KLU0_9BACT</name>
<dbReference type="GO" id="GO:0016709">
    <property type="term" value="F:oxidoreductase activity, acting on paired donors, with incorporation or reduction of molecular oxygen, NAD(P)H as one donor, and incorporation of one atom of oxygen"/>
    <property type="evidence" value="ECO:0007669"/>
    <property type="project" value="UniProtKB-ARBA"/>
</dbReference>
<dbReference type="Pfam" id="PF01494">
    <property type="entry name" value="FAD_binding_3"/>
    <property type="match status" value="1"/>
</dbReference>
<accession>A0A3A8KLU0</accession>
<protein>
    <submittedName>
        <fullName evidence="5">Monooxygenase</fullName>
    </submittedName>
</protein>
<evidence type="ECO:0000256" key="1">
    <source>
        <dbReference type="ARBA" id="ARBA00001974"/>
    </source>
</evidence>
<dbReference type="PRINTS" id="PR00420">
    <property type="entry name" value="RNGMNOXGNASE"/>
</dbReference>
<evidence type="ECO:0000256" key="2">
    <source>
        <dbReference type="ARBA" id="ARBA00022630"/>
    </source>
</evidence>
<dbReference type="Proteomes" id="UP000268313">
    <property type="component" value="Unassembled WGS sequence"/>
</dbReference>
<comment type="caution">
    <text evidence="5">The sequence shown here is derived from an EMBL/GenBank/DDBJ whole genome shotgun (WGS) entry which is preliminary data.</text>
</comment>
<dbReference type="Gene3D" id="3.40.30.120">
    <property type="match status" value="1"/>
</dbReference>
<gene>
    <name evidence="5" type="ORF">D7X32_15715</name>
</gene>
<dbReference type="EMBL" id="RAWE01000048">
    <property type="protein sequence ID" value="RKH02894.1"/>
    <property type="molecule type" value="Genomic_DNA"/>
</dbReference>
<comment type="cofactor">
    <cofactor evidence="1">
        <name>FAD</name>
        <dbReference type="ChEBI" id="CHEBI:57692"/>
    </cofactor>
</comment>
<proteinExistence type="predicted"/>
<keyword evidence="3" id="KW-0274">FAD</keyword>
<dbReference type="Pfam" id="PF21274">
    <property type="entry name" value="Rng_hyd_C"/>
    <property type="match status" value="1"/>
</dbReference>
<keyword evidence="5" id="KW-0560">Oxidoreductase</keyword>
<reference evidence="6" key="1">
    <citation type="submission" date="2018-09" db="EMBL/GenBank/DDBJ databases">
        <authorList>
            <person name="Livingstone P.G."/>
            <person name="Whitworth D.E."/>
        </authorList>
    </citation>
    <scope>NUCLEOTIDE SEQUENCE [LARGE SCALE GENOMIC DNA]</scope>
    <source>
        <strain evidence="6">CA043D</strain>
    </source>
</reference>
<keyword evidence="2" id="KW-0285">Flavoprotein</keyword>
<evidence type="ECO:0000313" key="6">
    <source>
        <dbReference type="Proteomes" id="UP000268313"/>
    </source>
</evidence>
<evidence type="ECO:0000256" key="3">
    <source>
        <dbReference type="ARBA" id="ARBA00022827"/>
    </source>
</evidence>
<dbReference type="Gene3D" id="3.50.50.60">
    <property type="entry name" value="FAD/NAD(P)-binding domain"/>
    <property type="match status" value="1"/>
</dbReference>
<dbReference type="InterPro" id="IPR050641">
    <property type="entry name" value="RIFMO-like"/>
</dbReference>
<keyword evidence="5" id="KW-0503">Monooxygenase</keyword>
<dbReference type="AlphaFoldDB" id="A0A3A8KLU0"/>
<feature type="domain" description="FAD-binding" evidence="4">
    <location>
        <begin position="6"/>
        <end position="338"/>
    </location>
</feature>
<dbReference type="InterPro" id="IPR036188">
    <property type="entry name" value="FAD/NAD-bd_sf"/>
</dbReference>
<evidence type="ECO:0000259" key="4">
    <source>
        <dbReference type="Pfam" id="PF01494"/>
    </source>
</evidence>
<keyword evidence="6" id="KW-1185">Reference proteome</keyword>
<organism evidence="5 6">
    <name type="scientific">Corallococcus carmarthensis</name>
    <dbReference type="NCBI Taxonomy" id="2316728"/>
    <lineage>
        <taxon>Bacteria</taxon>
        <taxon>Pseudomonadati</taxon>
        <taxon>Myxococcota</taxon>
        <taxon>Myxococcia</taxon>
        <taxon>Myxococcales</taxon>
        <taxon>Cystobacterineae</taxon>
        <taxon>Myxococcaceae</taxon>
        <taxon>Corallococcus</taxon>
    </lineage>
</organism>
<dbReference type="SUPFAM" id="SSF51905">
    <property type="entry name" value="FAD/NAD(P)-binding domain"/>
    <property type="match status" value="1"/>
</dbReference>
<dbReference type="RefSeq" id="WP_120603355.1">
    <property type="nucleotide sequence ID" value="NZ_JABFJX010000024.1"/>
</dbReference>
<dbReference type="PANTHER" id="PTHR43004">
    <property type="entry name" value="TRK SYSTEM POTASSIUM UPTAKE PROTEIN"/>
    <property type="match status" value="1"/>
</dbReference>
<evidence type="ECO:0000313" key="5">
    <source>
        <dbReference type="EMBL" id="RKH02894.1"/>
    </source>
</evidence>